<proteinExistence type="predicted"/>
<protein>
    <submittedName>
        <fullName evidence="1">Uncharacterized protein</fullName>
    </submittedName>
</protein>
<organism evidence="1 2">
    <name type="scientific">Triparma laevis f. longispina</name>
    <dbReference type="NCBI Taxonomy" id="1714387"/>
    <lineage>
        <taxon>Eukaryota</taxon>
        <taxon>Sar</taxon>
        <taxon>Stramenopiles</taxon>
        <taxon>Ochrophyta</taxon>
        <taxon>Bolidophyceae</taxon>
        <taxon>Parmales</taxon>
        <taxon>Triparmaceae</taxon>
        <taxon>Triparma</taxon>
    </lineage>
</organism>
<name>A0A9W7A3H4_9STRA</name>
<dbReference type="EMBL" id="BRXW01000549">
    <property type="protein sequence ID" value="GMH65172.1"/>
    <property type="molecule type" value="Genomic_DNA"/>
</dbReference>
<evidence type="ECO:0000313" key="2">
    <source>
        <dbReference type="Proteomes" id="UP001165122"/>
    </source>
</evidence>
<keyword evidence="2" id="KW-1185">Reference proteome</keyword>
<dbReference type="Proteomes" id="UP001165122">
    <property type="component" value="Unassembled WGS sequence"/>
</dbReference>
<dbReference type="AlphaFoldDB" id="A0A9W7A3H4"/>
<accession>A0A9W7A3H4</accession>
<reference evidence="2" key="1">
    <citation type="journal article" date="2023" name="Commun. Biol.">
        <title>Genome analysis of Parmales, the sister group of diatoms, reveals the evolutionary specialization of diatoms from phago-mixotrophs to photoautotrophs.</title>
        <authorList>
            <person name="Ban H."/>
            <person name="Sato S."/>
            <person name="Yoshikawa S."/>
            <person name="Yamada K."/>
            <person name="Nakamura Y."/>
            <person name="Ichinomiya M."/>
            <person name="Sato N."/>
            <person name="Blanc-Mathieu R."/>
            <person name="Endo H."/>
            <person name="Kuwata A."/>
            <person name="Ogata H."/>
        </authorList>
    </citation>
    <scope>NUCLEOTIDE SEQUENCE [LARGE SCALE GENOMIC DNA]</scope>
    <source>
        <strain evidence="2">NIES 3700</strain>
    </source>
</reference>
<sequence>MGNLPPGAQHELLRTKRDPCGGGVGVFNNPKPAGLEHIPEETWGKLLAETSMLSGRFNKVAFSCRFLCCYAMTFGLACPCL</sequence>
<gene>
    <name evidence="1" type="ORF">TrLO_g5225</name>
</gene>
<comment type="caution">
    <text evidence="1">The sequence shown here is derived from an EMBL/GenBank/DDBJ whole genome shotgun (WGS) entry which is preliminary data.</text>
</comment>
<evidence type="ECO:0000313" key="1">
    <source>
        <dbReference type="EMBL" id="GMH65172.1"/>
    </source>
</evidence>